<protein>
    <recommendedName>
        <fullName evidence="2">Anti-sigma factor antagonist</fullName>
    </recommendedName>
</protein>
<dbReference type="PANTHER" id="PTHR33495">
    <property type="entry name" value="ANTI-SIGMA FACTOR ANTAGONIST TM_1081-RELATED-RELATED"/>
    <property type="match status" value="1"/>
</dbReference>
<dbReference type="Pfam" id="PF01740">
    <property type="entry name" value="STAS"/>
    <property type="match status" value="1"/>
</dbReference>
<evidence type="ECO:0000313" key="4">
    <source>
        <dbReference type="EMBL" id="BAE49921.1"/>
    </source>
</evidence>
<keyword evidence="5" id="KW-1185">Reference proteome</keyword>
<dbReference type="NCBIfam" id="TIGR00377">
    <property type="entry name" value="ant_ant_sig"/>
    <property type="match status" value="1"/>
</dbReference>
<dbReference type="SUPFAM" id="SSF52091">
    <property type="entry name" value="SpoIIaa-like"/>
    <property type="match status" value="1"/>
</dbReference>
<reference evidence="4 5" key="1">
    <citation type="journal article" date="2005" name="DNA Res.">
        <title>Complete genome sequence of the facultative anaerobic magnetotactic bacterium Magnetospirillum sp. strain AMB-1.</title>
        <authorList>
            <person name="Matsunaga T."/>
            <person name="Okamura Y."/>
            <person name="Fukuda Y."/>
            <person name="Wahyudi A.T."/>
            <person name="Murase Y."/>
            <person name="Takeyama H."/>
        </authorList>
    </citation>
    <scope>NUCLEOTIDE SEQUENCE [LARGE SCALE GENOMIC DNA]</scope>
    <source>
        <strain evidence="5">ATCC 700264 / AMB-1</strain>
    </source>
</reference>
<feature type="domain" description="STAS" evidence="3">
    <location>
        <begin position="19"/>
        <end position="128"/>
    </location>
</feature>
<comment type="similarity">
    <text evidence="1 2">Belongs to the anti-sigma-factor antagonist family.</text>
</comment>
<dbReference type="GO" id="GO:0043856">
    <property type="term" value="F:anti-sigma factor antagonist activity"/>
    <property type="evidence" value="ECO:0007669"/>
    <property type="project" value="InterPro"/>
</dbReference>
<dbReference type="InterPro" id="IPR036513">
    <property type="entry name" value="STAS_dom_sf"/>
</dbReference>
<dbReference type="PROSITE" id="PS50801">
    <property type="entry name" value="STAS"/>
    <property type="match status" value="1"/>
</dbReference>
<accession>Q2W8A4</accession>
<dbReference type="AlphaFoldDB" id="Q2W8A4"/>
<dbReference type="InterPro" id="IPR003658">
    <property type="entry name" value="Anti-sigma_ant"/>
</dbReference>
<sequence>MQSPSLDQSGPSKGDASVMNIAVVRQAGAVIVTVSGRLSSAGADQFQEQLMAGLHDKPRALLVDFSELKFITSAGLRALIIAAKWGSADGYHVHLCGMSETIREVFEVSGLLRIFKVHPSVDVGLAAL</sequence>
<evidence type="ECO:0000256" key="1">
    <source>
        <dbReference type="ARBA" id="ARBA00009013"/>
    </source>
</evidence>
<organism evidence="4 5">
    <name type="scientific">Paramagnetospirillum magneticum (strain ATCC 700264 / AMB-1)</name>
    <name type="common">Magnetospirillum magneticum</name>
    <dbReference type="NCBI Taxonomy" id="342108"/>
    <lineage>
        <taxon>Bacteria</taxon>
        <taxon>Pseudomonadati</taxon>
        <taxon>Pseudomonadota</taxon>
        <taxon>Alphaproteobacteria</taxon>
        <taxon>Rhodospirillales</taxon>
        <taxon>Magnetospirillaceae</taxon>
        <taxon>Paramagnetospirillum</taxon>
    </lineage>
</organism>
<evidence type="ECO:0000256" key="2">
    <source>
        <dbReference type="RuleBase" id="RU003749"/>
    </source>
</evidence>
<evidence type="ECO:0000313" key="5">
    <source>
        <dbReference type="Proteomes" id="UP000007058"/>
    </source>
</evidence>
<dbReference type="Gene3D" id="3.30.750.24">
    <property type="entry name" value="STAS domain"/>
    <property type="match status" value="1"/>
</dbReference>
<dbReference type="EMBL" id="AP007255">
    <property type="protein sequence ID" value="BAE49921.1"/>
    <property type="molecule type" value="Genomic_DNA"/>
</dbReference>
<dbReference type="STRING" id="342108.amb1117"/>
<evidence type="ECO:0000259" key="3">
    <source>
        <dbReference type="PROSITE" id="PS50801"/>
    </source>
</evidence>
<name>Q2W8A4_PARM1</name>
<dbReference type="Proteomes" id="UP000007058">
    <property type="component" value="Chromosome"/>
</dbReference>
<dbReference type="PANTHER" id="PTHR33495:SF2">
    <property type="entry name" value="ANTI-SIGMA FACTOR ANTAGONIST TM_1081-RELATED"/>
    <property type="match status" value="1"/>
</dbReference>
<dbReference type="InterPro" id="IPR002645">
    <property type="entry name" value="STAS_dom"/>
</dbReference>
<dbReference type="CDD" id="cd07043">
    <property type="entry name" value="STAS_anti-anti-sigma_factors"/>
    <property type="match status" value="1"/>
</dbReference>
<dbReference type="HOGENOM" id="CLU_115403_9_2_5"/>
<dbReference type="KEGG" id="mag:amb1117"/>
<proteinExistence type="inferred from homology"/>
<gene>
    <name evidence="4" type="ordered locus">amb1117</name>
</gene>